<accession>A0A0N8KE80</accession>
<feature type="domain" description="LptD C-terminal" evidence="2">
    <location>
        <begin position="327"/>
        <end position="754"/>
    </location>
</feature>
<reference evidence="3 5" key="1">
    <citation type="submission" date="2015-09" db="EMBL/GenBank/DDBJ databases">
        <title>Identification and resolution of microdiversity through metagenomic sequencing of parallel consortia.</title>
        <authorList>
            <person name="Nelson W.C."/>
            <person name="Romine M.F."/>
            <person name="Lindemann S.R."/>
        </authorList>
    </citation>
    <scope>NUCLEOTIDE SEQUENCE [LARGE SCALE GENOMIC DNA]</scope>
    <source>
        <strain evidence="3">HL-109</strain>
    </source>
</reference>
<dbReference type="HAMAP" id="MF_01411">
    <property type="entry name" value="LPS_assembly_LptD"/>
    <property type="match status" value="1"/>
</dbReference>
<reference evidence="4 6" key="2">
    <citation type="submission" date="2016-08" db="EMBL/GenBank/DDBJ databases">
        <authorList>
            <person name="Varghese N."/>
            <person name="Submissions Spin"/>
        </authorList>
    </citation>
    <scope>NUCLEOTIDE SEQUENCE [LARGE SCALE GENOMIC DNA]</scope>
    <source>
        <strain evidence="4 6">HL-109</strain>
    </source>
</reference>
<evidence type="ECO:0000256" key="1">
    <source>
        <dbReference type="HAMAP-Rule" id="MF_01411"/>
    </source>
</evidence>
<dbReference type="OrthoDB" id="9760225at2"/>
<evidence type="ECO:0000313" key="6">
    <source>
        <dbReference type="Proteomes" id="UP000182800"/>
    </source>
</evidence>
<dbReference type="InterPro" id="IPR050218">
    <property type="entry name" value="LptD"/>
</dbReference>
<dbReference type="GO" id="GO:1990351">
    <property type="term" value="C:transporter complex"/>
    <property type="evidence" value="ECO:0007669"/>
    <property type="project" value="TreeGrafter"/>
</dbReference>
<keyword evidence="1" id="KW-0732">Signal</keyword>
<keyword evidence="1" id="KW-0472">Membrane</keyword>
<evidence type="ECO:0000313" key="5">
    <source>
        <dbReference type="Proteomes" id="UP000050497"/>
    </source>
</evidence>
<comment type="function">
    <text evidence="1">Involved in the assembly of lipopolysaccharide (LPS) at the surface of the outer membrane.</text>
</comment>
<dbReference type="Pfam" id="PF04453">
    <property type="entry name" value="LptD"/>
    <property type="match status" value="1"/>
</dbReference>
<comment type="similarity">
    <text evidence="1">Belongs to the LptD family.</text>
</comment>
<organism evidence="3 5">
    <name type="scientific">Saliniramus fredricksonii</name>
    <dbReference type="NCBI Taxonomy" id="1653334"/>
    <lineage>
        <taxon>Bacteria</taxon>
        <taxon>Pseudomonadati</taxon>
        <taxon>Pseudomonadota</taxon>
        <taxon>Alphaproteobacteria</taxon>
        <taxon>Hyphomicrobiales</taxon>
        <taxon>Salinarimonadaceae</taxon>
        <taxon>Saliniramus</taxon>
    </lineage>
</organism>
<proteinExistence type="inferred from homology"/>
<dbReference type="AlphaFoldDB" id="A0A0N8KE80"/>
<dbReference type="GO" id="GO:0043165">
    <property type="term" value="P:Gram-negative-bacterium-type cell outer membrane assembly"/>
    <property type="evidence" value="ECO:0007669"/>
    <property type="project" value="UniProtKB-UniRule"/>
</dbReference>
<dbReference type="Proteomes" id="UP000182800">
    <property type="component" value="Unassembled WGS sequence"/>
</dbReference>
<dbReference type="InterPro" id="IPR020889">
    <property type="entry name" value="LipoPS_assembly_LptD"/>
</dbReference>
<comment type="subcellular location">
    <subcellularLocation>
        <location evidence="1">Cell outer membrane</location>
    </subcellularLocation>
</comment>
<sequence length="848" mass="94051">MILRAGSRQGAGMRRVGSAIATLALVTALSTGIVSLPAQAQGGLDDVVAARAAGEGPQRLLLEADELIYDNDRNRVIAAGNVEMYYGGRSLQADRVTYDRNTSRVFAEGNARLVDADGTVGTASFFELTDDFRSGFIDSLQVEQDISDDGFGRPGTGRFSARRAERIEGEQTIFHRGTYTACDTCEENPGRPPFWQVRAARVIHDKETKTIYYENAALEFLGVPVAYLPYFWSPDPTVKRKTGFLTPTISLNEALGPGVTVPFFWETGPNHDLTFRPQFLSRQGVLGDVEWRHRLLTGSYGIRATGIFQQDRTQFKAPPSGPGDRNFRGSIQTTGRFGINRRWHWGWDITGVTDKWYLDNYGINAATLTSHYNREAVSQVYLTGRGERSFFDLRGYYFKALATRDFQQHQPVVHPVLDYNKRIDAPPAIGGELALDVNFVSLSRETSQFRAADPRDPNARGRFGGIFDTCASGAFNRDQCLLPGVAGSYSRLTSQVSWRRQIIDGLGQSWTPFAYLRADGIWSSPRTSGFQNAETANLMGSSDRFHGRMTPGVGLEYRLPMIARAGNFGVHALEPIAQIVARPNESRIGRLPNEDAQSLVFDESNLFSWDRFSGYDRVEGGVRGSYALRYGLTGRDGFRAEAQLGQSVQLAGRNSFRSGDLVNTGRDSGLESRFSDYVGRVSLSPNEMFSIDARGRFDRSTFDMKRLEAGARVNFDRFQGAVTYARFAPQPELGYPDRREGLQVSSRVELSPHWFATGSVMFDLSRYLDDRRSGAPESDRFSVASMSLGLGYADECTTFTVTYSARPQDGSLGTRDQNRTIMLQLELRSLGGVGVTRSLEEDQQGIAP</sequence>
<comment type="caution">
    <text evidence="1">Lacks conserved residue(s) required for the propagation of feature annotation.</text>
</comment>
<dbReference type="EMBL" id="FMBM01000001">
    <property type="protein sequence ID" value="SCC79278.1"/>
    <property type="molecule type" value="Genomic_DNA"/>
</dbReference>
<dbReference type="PATRIC" id="fig|1653334.4.peg.3356"/>
<dbReference type="EMBL" id="LJSX01000014">
    <property type="protein sequence ID" value="KPQ10594.1"/>
    <property type="molecule type" value="Genomic_DNA"/>
</dbReference>
<dbReference type="PANTHER" id="PTHR30189">
    <property type="entry name" value="LPS-ASSEMBLY PROTEIN"/>
    <property type="match status" value="1"/>
</dbReference>
<evidence type="ECO:0000259" key="2">
    <source>
        <dbReference type="Pfam" id="PF04453"/>
    </source>
</evidence>
<dbReference type="GO" id="GO:0015920">
    <property type="term" value="P:lipopolysaccharide transport"/>
    <property type="evidence" value="ECO:0007669"/>
    <property type="project" value="InterPro"/>
</dbReference>
<protein>
    <recommendedName>
        <fullName evidence="1">LPS-assembly protein LptD</fullName>
    </recommendedName>
</protein>
<evidence type="ECO:0000313" key="3">
    <source>
        <dbReference type="EMBL" id="KPQ10594.1"/>
    </source>
</evidence>
<comment type="subunit">
    <text evidence="1">Component of the lipopolysaccharide transport and assembly complex.</text>
</comment>
<name>A0A0N8KE80_9HYPH</name>
<gene>
    <name evidence="1 3" type="primary">lptD</name>
    <name evidence="4" type="ORF">GA0071312_0783</name>
    <name evidence="3" type="ORF">HLUCCO17_10140</name>
</gene>
<keyword evidence="6" id="KW-1185">Reference proteome</keyword>
<dbReference type="Gene3D" id="2.60.450.10">
    <property type="entry name" value="Lipopolysaccharide (LPS) transport protein A like domain"/>
    <property type="match status" value="1"/>
</dbReference>
<keyword evidence="1" id="KW-0998">Cell outer membrane</keyword>
<dbReference type="STRING" id="1653334.GA0071312_0783"/>
<dbReference type="PANTHER" id="PTHR30189:SF1">
    <property type="entry name" value="LPS-ASSEMBLY PROTEIN LPTD"/>
    <property type="match status" value="1"/>
</dbReference>
<evidence type="ECO:0000313" key="4">
    <source>
        <dbReference type="EMBL" id="SCC79278.1"/>
    </source>
</evidence>
<dbReference type="Proteomes" id="UP000050497">
    <property type="component" value="Unassembled WGS sequence"/>
</dbReference>
<comment type="caution">
    <text evidence="3">The sequence shown here is derived from an EMBL/GenBank/DDBJ whole genome shotgun (WGS) entry which is preliminary data.</text>
</comment>
<dbReference type="GO" id="GO:0009279">
    <property type="term" value="C:cell outer membrane"/>
    <property type="evidence" value="ECO:0007669"/>
    <property type="project" value="UniProtKB-SubCell"/>
</dbReference>
<dbReference type="InterPro" id="IPR007543">
    <property type="entry name" value="LptD_C"/>
</dbReference>